<feature type="chain" id="PRO_5039696136" description="Lipoprotein" evidence="2">
    <location>
        <begin position="25"/>
        <end position="222"/>
    </location>
</feature>
<dbReference type="InterPro" id="IPR029050">
    <property type="entry name" value="Immunoprotect_excell_Ig-like"/>
</dbReference>
<proteinExistence type="predicted"/>
<reference evidence="3" key="1">
    <citation type="submission" date="2020-11" db="EMBL/GenBank/DDBJ databases">
        <title>Isolation and identification of active actinomycetes.</title>
        <authorList>
            <person name="Sun X."/>
        </authorList>
    </citation>
    <scope>NUCLEOTIDE SEQUENCE</scope>
    <source>
        <strain evidence="3">NEAU-A11</strain>
    </source>
</reference>
<accession>A0A931CBJ2</accession>
<evidence type="ECO:0000313" key="3">
    <source>
        <dbReference type="EMBL" id="MBG0565669.1"/>
    </source>
</evidence>
<feature type="signal peptide" evidence="2">
    <location>
        <begin position="1"/>
        <end position="24"/>
    </location>
</feature>
<dbReference type="AlphaFoldDB" id="A0A931CBJ2"/>
<evidence type="ECO:0008006" key="5">
    <source>
        <dbReference type="Google" id="ProtNLM"/>
    </source>
</evidence>
<keyword evidence="1 2" id="KW-0732">Signal</keyword>
<evidence type="ECO:0000256" key="1">
    <source>
        <dbReference type="ARBA" id="ARBA00022729"/>
    </source>
</evidence>
<dbReference type="Gene3D" id="2.60.40.1240">
    <property type="match status" value="1"/>
</dbReference>
<dbReference type="Proteomes" id="UP000598146">
    <property type="component" value="Unassembled WGS sequence"/>
</dbReference>
<dbReference type="RefSeq" id="WP_196417448.1">
    <property type="nucleotide sequence ID" value="NZ_JADQTO010000016.1"/>
</dbReference>
<sequence length="222" mass="23677">MMRAFVAMTVAGMLLAGCSSSGQEATPETAPVEASPEIDLGEEGIASAAPVETYDVGRQFTLAWKEAEATDTPEDVNITFTVTGWRCGDQATPYLTRGKRKYEEDYGQASDAKVDGGYQLCVALLKVANTGKRKYQLDPVVKAVDPSAVEYDADDELTSVIGNEITRNNRESYGSAIVSMNPRETAVTAAAFQIPADTTIANLMIVGGSVYSEASRALVRVS</sequence>
<evidence type="ECO:0000313" key="4">
    <source>
        <dbReference type="Proteomes" id="UP000598146"/>
    </source>
</evidence>
<evidence type="ECO:0000256" key="2">
    <source>
        <dbReference type="SAM" id="SignalP"/>
    </source>
</evidence>
<dbReference type="PROSITE" id="PS51257">
    <property type="entry name" value="PROKAR_LIPOPROTEIN"/>
    <property type="match status" value="1"/>
</dbReference>
<keyword evidence="4" id="KW-1185">Reference proteome</keyword>
<dbReference type="EMBL" id="JADQTO010000016">
    <property type="protein sequence ID" value="MBG0565669.1"/>
    <property type="molecule type" value="Genomic_DNA"/>
</dbReference>
<gene>
    <name evidence="3" type="ORF">I4J89_29880</name>
</gene>
<comment type="caution">
    <text evidence="3">The sequence shown here is derived from an EMBL/GenBank/DDBJ whole genome shotgun (WGS) entry which is preliminary data.</text>
</comment>
<organism evidence="3 4">
    <name type="scientific">Actinoplanes aureus</name>
    <dbReference type="NCBI Taxonomy" id="2792083"/>
    <lineage>
        <taxon>Bacteria</taxon>
        <taxon>Bacillati</taxon>
        <taxon>Actinomycetota</taxon>
        <taxon>Actinomycetes</taxon>
        <taxon>Micromonosporales</taxon>
        <taxon>Micromonosporaceae</taxon>
        <taxon>Actinoplanes</taxon>
    </lineage>
</organism>
<name>A0A931CBJ2_9ACTN</name>
<protein>
    <recommendedName>
        <fullName evidence="5">Lipoprotein</fullName>
    </recommendedName>
</protein>